<dbReference type="GO" id="GO:0005096">
    <property type="term" value="F:GTPase activator activity"/>
    <property type="evidence" value="ECO:0007669"/>
    <property type="project" value="UniProtKB-KW"/>
</dbReference>
<evidence type="ECO:0000313" key="6">
    <source>
        <dbReference type="EMBL" id="KAH7027333.1"/>
    </source>
</evidence>
<feature type="coiled-coil region" evidence="2">
    <location>
        <begin position="326"/>
        <end position="353"/>
    </location>
</feature>
<keyword evidence="2" id="KW-0175">Coiled coil</keyword>
<keyword evidence="7" id="KW-1185">Reference proteome</keyword>
<evidence type="ECO:0000256" key="1">
    <source>
        <dbReference type="ARBA" id="ARBA00022468"/>
    </source>
</evidence>
<dbReference type="OrthoDB" id="185175at2759"/>
<dbReference type="PANTHER" id="PTHR23176">
    <property type="entry name" value="RHO/RAC/CDC GTPASE-ACTIVATING PROTEIN"/>
    <property type="match status" value="1"/>
</dbReference>
<dbReference type="SMART" id="SM00324">
    <property type="entry name" value="RhoGAP"/>
    <property type="match status" value="1"/>
</dbReference>
<feature type="compositionally biased region" description="Polar residues" evidence="3">
    <location>
        <begin position="1187"/>
        <end position="1197"/>
    </location>
</feature>
<dbReference type="SUPFAM" id="SSF50729">
    <property type="entry name" value="PH domain-like"/>
    <property type="match status" value="1"/>
</dbReference>
<dbReference type="PANTHER" id="PTHR23176:SF129">
    <property type="entry name" value="RHO GTPASE ACTIVATING PROTEIN AT 16F, ISOFORM E-RELATED"/>
    <property type="match status" value="1"/>
</dbReference>
<evidence type="ECO:0008006" key="8">
    <source>
        <dbReference type="Google" id="ProtNLM"/>
    </source>
</evidence>
<feature type="compositionally biased region" description="Polar residues" evidence="3">
    <location>
        <begin position="233"/>
        <end position="245"/>
    </location>
</feature>
<feature type="region of interest" description="Disordered" evidence="3">
    <location>
        <begin position="121"/>
        <end position="280"/>
    </location>
</feature>
<feature type="compositionally biased region" description="Low complexity" evidence="3">
    <location>
        <begin position="457"/>
        <end position="468"/>
    </location>
</feature>
<sequence>MSHPASPSYLRRGDDDFSPDRLPRSPPPGRTAPVHDVHDSPTVPGRPARFDNNLLPSGPPSPSLPPVPSNRPPSSWCDHTLSCGDLTSHNTTSIDIVYRLGQLVLIHGHFACRVSSSRQHWKSAPSPLHTRPVLSPPPSASPRSAQFSPGGRDLHVKTRFASAPLPSPRALPTTAPANGNAVSLGETSFFEDTPSPPISPTSEHSEPGTSSHDTPRPPSPTISTQPVGCASAGPSSTMAGNSTKSEAPKGAPRNSSIDSALSAMSGRNGSQQGGPDATAGGTEIATLISAAGSPEAVIQYLLKEKQANSQQNAQLWRLVDKQRAMILGLNKDLERALKDKEKYRKKLKEVIVASENQPTKSENPQLRPIVIPRIDINATRELVESPKSVHSLDEPDSAKESPVDMALAPYPITPPADKVANNGPPSAVGELLDPRSAMPKASEHALDNYDHEAEDPAAAASKKTANTSREIPYNATLPPSRSLPSAPPTMPPPKPPGQLPSLSITEGTPILGAGSPTFPPPPGAPPPRKPPPAPLQLKKEKHSPTLPPEVDNDSESDYDSLLEVDELPIPEKRGRRRTREEDDRMREVLAIEEAKARSQSGKNKSGTPTTAESEVSPKTMPIGPRIAGLQPATARENASASLAGVLNGDDDVRQTTLTAPMMNPGLPASPRPMGLKSPVTSPPLSPRGIPPAPLSPRPPRQNIPLPPNTPLSAASSTDVQRGTPIKPDAPMQRIVEAPQLSPPTSRPSPTARTKIYNGFKTDEYPDLLLPPNALPSIEVKVASSRMKPPRASMISLTQLEEDPVFTLAIYSRAEGGELWRVEKDTTSLGRLDSRMKQCPAFTAKTPDRSLFTGHAPAKLDARRQVLELYLDELLETPLDSATALELCKYLSTNALPPNTDDMGTMIGAAAEESGKQQKGPGGRPFKTGYLTKRGKNFGGWKARFFVLEGPQLRYFETPGGAHLGTIKLQKAQIGKQSQHNNEAGGANGEDSDNQYRHAFLVLEPKKKDSSSHVKHVLCAESDVERDEWVETLLHWIDYVEPGKDDTSSVQSSEAPPRRGSGGSAPKSSGQTVKKKPNSGKGHAPHAGSQDGLIGMSYDSAKAGNAPEGAPPRSRGAATPDIMQAPLSATFNISGPRDPQPIADTTMWSGKAGLAIPGPTYEEKKQRKRSFFGFGPKTRSSTDDQDSLYGSSAPSVNQAEPRGPVRQVFGAQLADAVRYSGPVDVNVPLPCVVYRCIQYLDAKNAILEEGIFRLSGSNVVIKQLRERFNTEGDINLVTDETYYDIHAVASLLKLYLRELPTTILTRDLHMQFIAVSEMPDHKEKIAALAELSLRLPQANATLLKYLIAFLIKVINHADHNKMTVRNVGIVFSPTLNIPAPIFALFLGNYEAVFGIEPEAYELPSPEASDAGSRSTFEAPPRRPSTGNGPIAESPHRQRLLEQIQQHRSSPTPPPMVNGSLRPSATPPPRMSSYEPFYPGLVGAKEQGYGRSSHDYQGGVHNNTLYESEHDDELDQGFTGRAKRRESAMFLPGPGLSAQGSKSRLREETRM</sequence>
<dbReference type="SUPFAM" id="SSF48350">
    <property type="entry name" value="GTPase activation domain, GAP"/>
    <property type="match status" value="1"/>
</dbReference>
<dbReference type="EMBL" id="JAGTJQ010000007">
    <property type="protein sequence ID" value="KAH7027333.1"/>
    <property type="molecule type" value="Genomic_DNA"/>
</dbReference>
<dbReference type="PROSITE" id="PS50238">
    <property type="entry name" value="RHOGAP"/>
    <property type="match status" value="1"/>
</dbReference>
<feature type="region of interest" description="Disordered" evidence="3">
    <location>
        <begin position="447"/>
        <end position="635"/>
    </location>
</feature>
<feature type="compositionally biased region" description="Polar residues" evidence="3">
    <location>
        <begin position="597"/>
        <end position="613"/>
    </location>
</feature>
<feature type="region of interest" description="Disordered" evidence="3">
    <location>
        <begin position="384"/>
        <end position="432"/>
    </location>
</feature>
<feature type="compositionally biased region" description="Basic and acidic residues" evidence="3">
    <location>
        <begin position="11"/>
        <end position="23"/>
    </location>
</feature>
<feature type="compositionally biased region" description="Acidic residues" evidence="3">
    <location>
        <begin position="550"/>
        <end position="568"/>
    </location>
</feature>
<accession>A0A9P8Y1U2</accession>
<evidence type="ECO:0000259" key="5">
    <source>
        <dbReference type="PROSITE" id="PS50238"/>
    </source>
</evidence>
<feature type="compositionally biased region" description="Pro residues" evidence="3">
    <location>
        <begin position="680"/>
        <end position="709"/>
    </location>
</feature>
<dbReference type="FunFam" id="2.30.29.30:FF:000452">
    <property type="entry name" value="Rho GTPase activator (Bem3)"/>
    <property type="match status" value="1"/>
</dbReference>
<dbReference type="GO" id="GO:0005938">
    <property type="term" value="C:cell cortex"/>
    <property type="evidence" value="ECO:0007669"/>
    <property type="project" value="UniProtKB-ARBA"/>
</dbReference>
<dbReference type="InterPro" id="IPR001849">
    <property type="entry name" value="PH_domain"/>
</dbReference>
<dbReference type="Gene3D" id="1.10.555.10">
    <property type="entry name" value="Rho GTPase activation protein"/>
    <property type="match status" value="1"/>
</dbReference>
<dbReference type="GO" id="GO:0007165">
    <property type="term" value="P:signal transduction"/>
    <property type="evidence" value="ECO:0007669"/>
    <property type="project" value="InterPro"/>
</dbReference>
<feature type="compositionally biased region" description="Pro residues" evidence="3">
    <location>
        <begin position="485"/>
        <end position="498"/>
    </location>
</feature>
<feature type="compositionally biased region" description="Low complexity" evidence="3">
    <location>
        <begin position="161"/>
        <end position="177"/>
    </location>
</feature>
<dbReference type="Pfam" id="PF00620">
    <property type="entry name" value="RhoGAP"/>
    <property type="match status" value="1"/>
</dbReference>
<dbReference type="Proteomes" id="UP000756346">
    <property type="component" value="Unassembled WGS sequence"/>
</dbReference>
<feature type="domain" description="Rho-GAP" evidence="5">
    <location>
        <begin position="1210"/>
        <end position="1401"/>
    </location>
</feature>
<dbReference type="PROSITE" id="PS50003">
    <property type="entry name" value="PH_DOMAIN"/>
    <property type="match status" value="1"/>
</dbReference>
<feature type="compositionally biased region" description="Basic and acidic residues" evidence="3">
    <location>
        <begin position="578"/>
        <end position="596"/>
    </location>
</feature>
<keyword evidence="1" id="KW-0343">GTPase activation</keyword>
<dbReference type="InterPro" id="IPR011993">
    <property type="entry name" value="PH-like_dom_sf"/>
</dbReference>
<dbReference type="SMART" id="SM00233">
    <property type="entry name" value="PH"/>
    <property type="match status" value="1"/>
</dbReference>
<protein>
    <recommendedName>
        <fullName evidence="8">RhoGAP domain-containing protein</fullName>
    </recommendedName>
</protein>
<feature type="compositionally biased region" description="Basic and acidic residues" evidence="3">
    <location>
        <begin position="390"/>
        <end position="402"/>
    </location>
</feature>
<feature type="region of interest" description="Disordered" evidence="3">
    <location>
        <begin position="1402"/>
        <end position="1549"/>
    </location>
</feature>
<name>A0A9P8Y1U2_9PEZI</name>
<feature type="compositionally biased region" description="Polar residues" evidence="3">
    <location>
        <begin position="711"/>
        <end position="720"/>
    </location>
</feature>
<dbReference type="InterPro" id="IPR000198">
    <property type="entry name" value="RhoGAP_dom"/>
</dbReference>
<feature type="region of interest" description="Disordered" evidence="3">
    <location>
        <begin position="1041"/>
        <end position="1118"/>
    </location>
</feature>
<evidence type="ECO:0000313" key="7">
    <source>
        <dbReference type="Proteomes" id="UP000756346"/>
    </source>
</evidence>
<dbReference type="CDD" id="cd13277">
    <property type="entry name" value="PH_Bem3"/>
    <property type="match status" value="1"/>
</dbReference>
<comment type="caution">
    <text evidence="6">The sequence shown here is derived from an EMBL/GenBank/DDBJ whole genome shotgun (WGS) entry which is preliminary data.</text>
</comment>
<dbReference type="InterPro" id="IPR008936">
    <property type="entry name" value="Rho_GTPase_activation_prot"/>
</dbReference>
<feature type="compositionally biased region" description="Pro residues" evidence="3">
    <location>
        <begin position="57"/>
        <end position="71"/>
    </location>
</feature>
<gene>
    <name evidence="6" type="ORF">B0I36DRAFT_432625</name>
</gene>
<proteinExistence type="predicted"/>
<feature type="compositionally biased region" description="Low complexity" evidence="3">
    <location>
        <begin position="475"/>
        <end position="484"/>
    </location>
</feature>
<feature type="region of interest" description="Disordered" evidence="3">
    <location>
        <begin position="1156"/>
        <end position="1201"/>
    </location>
</feature>
<dbReference type="InterPro" id="IPR050729">
    <property type="entry name" value="Rho-GAP"/>
</dbReference>
<reference evidence="6" key="1">
    <citation type="journal article" date="2021" name="Nat. Commun.">
        <title>Genetic determinants of endophytism in the Arabidopsis root mycobiome.</title>
        <authorList>
            <person name="Mesny F."/>
            <person name="Miyauchi S."/>
            <person name="Thiergart T."/>
            <person name="Pickel B."/>
            <person name="Atanasova L."/>
            <person name="Karlsson M."/>
            <person name="Huettel B."/>
            <person name="Barry K.W."/>
            <person name="Haridas S."/>
            <person name="Chen C."/>
            <person name="Bauer D."/>
            <person name="Andreopoulos W."/>
            <person name="Pangilinan J."/>
            <person name="LaButti K."/>
            <person name="Riley R."/>
            <person name="Lipzen A."/>
            <person name="Clum A."/>
            <person name="Drula E."/>
            <person name="Henrissat B."/>
            <person name="Kohler A."/>
            <person name="Grigoriev I.V."/>
            <person name="Martin F.M."/>
            <person name="Hacquard S."/>
        </authorList>
    </citation>
    <scope>NUCLEOTIDE SEQUENCE</scope>
    <source>
        <strain evidence="6">MPI-CAGE-CH-0230</strain>
    </source>
</reference>
<feature type="domain" description="PH" evidence="4">
    <location>
        <begin position="923"/>
        <end position="1037"/>
    </location>
</feature>
<evidence type="ECO:0000259" key="4">
    <source>
        <dbReference type="PROSITE" id="PS50003"/>
    </source>
</evidence>
<feature type="compositionally biased region" description="Pro residues" evidence="3">
    <location>
        <begin position="517"/>
        <end position="534"/>
    </location>
</feature>
<dbReference type="Pfam" id="PF00169">
    <property type="entry name" value="PH"/>
    <property type="match status" value="1"/>
</dbReference>
<feature type="region of interest" description="Disordered" evidence="3">
    <location>
        <begin position="654"/>
        <end position="751"/>
    </location>
</feature>
<dbReference type="Gene3D" id="2.30.29.30">
    <property type="entry name" value="Pleckstrin-homology domain (PH domain)/Phosphotyrosine-binding domain (PTB)"/>
    <property type="match status" value="1"/>
</dbReference>
<evidence type="ECO:0000256" key="3">
    <source>
        <dbReference type="SAM" id="MobiDB-lite"/>
    </source>
</evidence>
<feature type="region of interest" description="Disordered" evidence="3">
    <location>
        <begin position="972"/>
        <end position="992"/>
    </location>
</feature>
<dbReference type="RefSeq" id="XP_046010132.1">
    <property type="nucleotide sequence ID" value="XM_046162637.1"/>
</dbReference>
<dbReference type="GeneID" id="70192183"/>
<evidence type="ECO:0000256" key="2">
    <source>
        <dbReference type="SAM" id="Coils"/>
    </source>
</evidence>
<feature type="region of interest" description="Disordered" evidence="3">
    <location>
        <begin position="1"/>
        <end position="75"/>
    </location>
</feature>
<organism evidence="6 7">
    <name type="scientific">Microdochium trichocladiopsis</name>
    <dbReference type="NCBI Taxonomy" id="1682393"/>
    <lineage>
        <taxon>Eukaryota</taxon>
        <taxon>Fungi</taxon>
        <taxon>Dikarya</taxon>
        <taxon>Ascomycota</taxon>
        <taxon>Pezizomycotina</taxon>
        <taxon>Sordariomycetes</taxon>
        <taxon>Xylariomycetidae</taxon>
        <taxon>Xylariales</taxon>
        <taxon>Microdochiaceae</taxon>
        <taxon>Microdochium</taxon>
    </lineage>
</organism>